<keyword evidence="2" id="KW-0964">Secreted</keyword>
<keyword evidence="7" id="KW-0624">Polysaccharide degradation</keyword>
<evidence type="ECO:0000256" key="2">
    <source>
        <dbReference type="ARBA" id="ARBA00022525"/>
    </source>
</evidence>
<dbReference type="SUPFAM" id="SSF49785">
    <property type="entry name" value="Galactose-binding domain-like"/>
    <property type="match status" value="1"/>
</dbReference>
<comment type="subcellular location">
    <subcellularLocation>
        <location evidence="1">Secreted</location>
    </subcellularLocation>
</comment>
<evidence type="ECO:0000256" key="6">
    <source>
        <dbReference type="ARBA" id="ARBA00023295"/>
    </source>
</evidence>
<keyword evidence="4 8" id="KW-0378">Hydrolase</keyword>
<dbReference type="PANTHER" id="PTHR42061">
    <property type="entry name" value="ENDO-CHITOSANASE"/>
    <property type="match status" value="1"/>
</dbReference>
<gene>
    <name evidence="8" type="ORF">GCM10010170_054810</name>
</gene>
<evidence type="ECO:0000256" key="5">
    <source>
        <dbReference type="ARBA" id="ARBA00023277"/>
    </source>
</evidence>
<keyword evidence="9" id="KW-1185">Reference proteome</keyword>
<evidence type="ECO:0000256" key="3">
    <source>
        <dbReference type="ARBA" id="ARBA00022729"/>
    </source>
</evidence>
<sequence length="253" mass="26273">MASNQAFNGTANWDTWADQSFTATFNAGANTIRATATTSNGGPNVDRLRFGASGGGGGAPTAADLLAKVTTCNQISNGKYKTDSDVTTATVAVCQKTGAVFWKADMDIDCDGVRTTQCNETTDCCFQADTFCHTSGNSPLNAAQLPYVVVPSSSSIWNYTNYQIGCGTVVAVIYNNQVLYAVVGDTGPTGIIGEASYATANALGINPDPSNGGTDSGVTYIVFQGSQRVSPIENHNNAVALGQSLARTFVDNN</sequence>
<reference evidence="8 9" key="1">
    <citation type="journal article" date="2019" name="Int. J. Syst. Evol. Microbiol.">
        <title>The Global Catalogue of Microorganisms (GCM) 10K type strain sequencing project: providing services to taxonomists for standard genome sequencing and annotation.</title>
        <authorList>
            <consortium name="The Broad Institute Genomics Platform"/>
            <consortium name="The Broad Institute Genome Sequencing Center for Infectious Disease"/>
            <person name="Wu L."/>
            <person name="Ma J."/>
        </authorList>
    </citation>
    <scope>NUCLEOTIDE SEQUENCE [LARGE SCALE GENOMIC DNA]</scope>
    <source>
        <strain evidence="8 9">JCM 3272</strain>
    </source>
</reference>
<dbReference type="EMBL" id="BAAARV010000046">
    <property type="protein sequence ID" value="GAA2360099.1"/>
    <property type="molecule type" value="Genomic_DNA"/>
</dbReference>
<dbReference type="RefSeq" id="WP_344615382.1">
    <property type="nucleotide sequence ID" value="NZ_BAAARV010000046.1"/>
</dbReference>
<comment type="caution">
    <text evidence="8">The sequence shown here is derived from an EMBL/GenBank/DDBJ whole genome shotgun (WGS) entry which is preliminary data.</text>
</comment>
<evidence type="ECO:0000313" key="8">
    <source>
        <dbReference type="EMBL" id="GAA2360099.1"/>
    </source>
</evidence>
<accession>A0ABN3GSV7</accession>
<evidence type="ECO:0000256" key="4">
    <source>
        <dbReference type="ARBA" id="ARBA00022801"/>
    </source>
</evidence>
<dbReference type="InterPro" id="IPR009939">
    <property type="entry name" value="Chitosanase_fungal"/>
</dbReference>
<dbReference type="GO" id="GO:0016787">
    <property type="term" value="F:hydrolase activity"/>
    <property type="evidence" value="ECO:0007669"/>
    <property type="project" value="UniProtKB-KW"/>
</dbReference>
<dbReference type="Pfam" id="PF07335">
    <property type="entry name" value="Glyco_hydro_75"/>
    <property type="match status" value="1"/>
</dbReference>
<evidence type="ECO:0000313" key="9">
    <source>
        <dbReference type="Proteomes" id="UP001501444"/>
    </source>
</evidence>
<keyword evidence="6" id="KW-0326">Glycosidase</keyword>
<dbReference type="Gene3D" id="2.60.120.260">
    <property type="entry name" value="Galactose-binding domain-like"/>
    <property type="match status" value="1"/>
</dbReference>
<proteinExistence type="predicted"/>
<organism evidence="8 9">
    <name type="scientific">Dactylosporangium salmoneum</name>
    <dbReference type="NCBI Taxonomy" id="53361"/>
    <lineage>
        <taxon>Bacteria</taxon>
        <taxon>Bacillati</taxon>
        <taxon>Actinomycetota</taxon>
        <taxon>Actinomycetes</taxon>
        <taxon>Micromonosporales</taxon>
        <taxon>Micromonosporaceae</taxon>
        <taxon>Dactylosporangium</taxon>
    </lineage>
</organism>
<keyword evidence="3" id="KW-0732">Signal</keyword>
<protein>
    <submittedName>
        <fullName evidence="8">Glycoside hydrolase family 75 protein</fullName>
    </submittedName>
</protein>
<evidence type="ECO:0000256" key="7">
    <source>
        <dbReference type="ARBA" id="ARBA00023326"/>
    </source>
</evidence>
<dbReference type="PANTHER" id="PTHR42061:SF6">
    <property type="entry name" value="ENDO-CHITOSANASE"/>
    <property type="match status" value="1"/>
</dbReference>
<evidence type="ECO:0000256" key="1">
    <source>
        <dbReference type="ARBA" id="ARBA00004613"/>
    </source>
</evidence>
<name>A0ABN3GSV7_9ACTN</name>
<keyword evidence="5" id="KW-0119">Carbohydrate metabolism</keyword>
<dbReference type="Proteomes" id="UP001501444">
    <property type="component" value="Unassembled WGS sequence"/>
</dbReference>
<dbReference type="InterPro" id="IPR008979">
    <property type="entry name" value="Galactose-bd-like_sf"/>
</dbReference>